<accession>A0A9P5R122</accession>
<evidence type="ECO:0000256" key="1">
    <source>
        <dbReference type="SAM" id="MobiDB-lite"/>
    </source>
</evidence>
<evidence type="ECO:0000313" key="3">
    <source>
        <dbReference type="Proteomes" id="UP000748756"/>
    </source>
</evidence>
<name>A0A9P5R122_9FUNG</name>
<keyword evidence="3" id="KW-1185">Reference proteome</keyword>
<proteinExistence type="predicted"/>
<dbReference type="Proteomes" id="UP000748756">
    <property type="component" value="Unassembled WGS sequence"/>
</dbReference>
<evidence type="ECO:0000313" key="2">
    <source>
        <dbReference type="EMBL" id="KAF9118987.1"/>
    </source>
</evidence>
<feature type="compositionally biased region" description="Low complexity" evidence="1">
    <location>
        <begin position="19"/>
        <end position="40"/>
    </location>
</feature>
<dbReference type="AlphaFoldDB" id="A0A9P5R122"/>
<dbReference type="EMBL" id="JAAAUQ010003090">
    <property type="protein sequence ID" value="KAF9118987.1"/>
    <property type="molecule type" value="Genomic_DNA"/>
</dbReference>
<feature type="region of interest" description="Disordered" evidence="1">
    <location>
        <begin position="19"/>
        <end position="43"/>
    </location>
</feature>
<organism evidence="2 3">
    <name type="scientific">Linnemannia schmuckeri</name>
    <dbReference type="NCBI Taxonomy" id="64567"/>
    <lineage>
        <taxon>Eukaryota</taxon>
        <taxon>Fungi</taxon>
        <taxon>Fungi incertae sedis</taxon>
        <taxon>Mucoromycota</taxon>
        <taxon>Mortierellomycotina</taxon>
        <taxon>Mortierellomycetes</taxon>
        <taxon>Mortierellales</taxon>
        <taxon>Mortierellaceae</taxon>
        <taxon>Linnemannia</taxon>
    </lineage>
</organism>
<gene>
    <name evidence="2" type="ORF">BG015_006462</name>
</gene>
<protein>
    <submittedName>
        <fullName evidence="2">Uncharacterized protein</fullName>
    </submittedName>
</protein>
<dbReference type="OrthoDB" id="2431353at2759"/>
<reference evidence="2" key="1">
    <citation type="journal article" date="2020" name="Fungal Divers.">
        <title>Resolving the Mortierellaceae phylogeny through synthesis of multi-gene phylogenetics and phylogenomics.</title>
        <authorList>
            <person name="Vandepol N."/>
            <person name="Liber J."/>
            <person name="Desiro A."/>
            <person name="Na H."/>
            <person name="Kennedy M."/>
            <person name="Barry K."/>
            <person name="Grigoriev I.V."/>
            <person name="Miller A.N."/>
            <person name="O'Donnell K."/>
            <person name="Stajich J.E."/>
            <person name="Bonito G."/>
        </authorList>
    </citation>
    <scope>NUCLEOTIDE SEQUENCE</scope>
    <source>
        <strain evidence="2">NRRL 6426</strain>
    </source>
</reference>
<sequence length="204" mass="23038">MSHGDTNVGGETNSNSIRAASFANAARSPSSASSPNSPLSKYPKKCDTIYQDESLTSGMNLHVRTNSEDTLIFNIPRKVTTEISIITILMDTYDLLSCVTEQYLHYTTFEVRPADPMVYAAIRQHGLKVNDTIYNPITPTPPKLQTYKVNFRRIPQNYKPSDVIQLFSKYGNPMKFGMYYHAHPKRKVYTQEGSQNGKRSICEN</sequence>
<comment type="caution">
    <text evidence="2">The sequence shown here is derived from an EMBL/GenBank/DDBJ whole genome shotgun (WGS) entry which is preliminary data.</text>
</comment>